<protein>
    <recommendedName>
        <fullName evidence="6">Molybdopterin molybdenumtransferase</fullName>
        <ecNumber evidence="6">2.10.1.1</ecNumber>
    </recommendedName>
</protein>
<proteinExistence type="inferred from homology"/>
<dbReference type="EC" id="2.10.1.1" evidence="6"/>
<comment type="similarity">
    <text evidence="3 6">Belongs to the MoeA family.</text>
</comment>
<dbReference type="SUPFAM" id="SSF63882">
    <property type="entry name" value="MoeA N-terminal region -like"/>
    <property type="match status" value="1"/>
</dbReference>
<dbReference type="InterPro" id="IPR001453">
    <property type="entry name" value="MoaB/Mog_dom"/>
</dbReference>
<dbReference type="Gene3D" id="2.40.340.10">
    <property type="entry name" value="MoeA, C-terminal, domain IV"/>
    <property type="match status" value="1"/>
</dbReference>
<dbReference type="InterPro" id="IPR038987">
    <property type="entry name" value="MoeA-like"/>
</dbReference>
<dbReference type="InterPro" id="IPR036425">
    <property type="entry name" value="MoaB/Mog-like_dom_sf"/>
</dbReference>
<accession>A0A9E2KYP6</accession>
<comment type="function">
    <text evidence="1 6">Catalyzes the insertion of molybdate into adenylated molybdopterin with the concomitant release of AMP.</text>
</comment>
<dbReference type="SMART" id="SM00852">
    <property type="entry name" value="MoCF_biosynth"/>
    <property type="match status" value="1"/>
</dbReference>
<dbReference type="AlphaFoldDB" id="A0A9E2KYP6"/>
<dbReference type="PANTHER" id="PTHR10192">
    <property type="entry name" value="MOLYBDOPTERIN BIOSYNTHESIS PROTEIN"/>
    <property type="match status" value="1"/>
</dbReference>
<dbReference type="InterPro" id="IPR005110">
    <property type="entry name" value="MoeA_linker/N"/>
</dbReference>
<name>A0A9E2KYP6_9FUSO</name>
<dbReference type="GO" id="GO:0006777">
    <property type="term" value="P:Mo-molybdopterin cofactor biosynthetic process"/>
    <property type="evidence" value="ECO:0007669"/>
    <property type="project" value="UniProtKB-UniRule"/>
</dbReference>
<dbReference type="InterPro" id="IPR036688">
    <property type="entry name" value="MoeA_C_domain_IV_sf"/>
</dbReference>
<keyword evidence="6" id="KW-0500">Molybdenum</keyword>
<reference evidence="8" key="2">
    <citation type="submission" date="2021-04" db="EMBL/GenBank/DDBJ databases">
        <authorList>
            <person name="Gilroy R."/>
        </authorList>
    </citation>
    <scope>NUCLEOTIDE SEQUENCE</scope>
    <source>
        <strain evidence="8">A6-441</strain>
    </source>
</reference>
<dbReference type="GO" id="GO:0061599">
    <property type="term" value="F:molybdopterin molybdotransferase activity"/>
    <property type="evidence" value="ECO:0007669"/>
    <property type="project" value="UniProtKB-UniRule"/>
</dbReference>
<comment type="cofactor">
    <cofactor evidence="6">
        <name>Mg(2+)</name>
        <dbReference type="ChEBI" id="CHEBI:18420"/>
    </cofactor>
</comment>
<comment type="caution">
    <text evidence="8">The sequence shown here is derived from an EMBL/GenBank/DDBJ whole genome shotgun (WGS) entry which is preliminary data.</text>
</comment>
<reference evidence="8" key="1">
    <citation type="journal article" date="2021" name="PeerJ">
        <title>Extensive microbial diversity within the chicken gut microbiome revealed by metagenomics and culture.</title>
        <authorList>
            <person name="Gilroy R."/>
            <person name="Ravi A."/>
            <person name="Getino M."/>
            <person name="Pursley I."/>
            <person name="Horton D.L."/>
            <person name="Alikhan N.F."/>
            <person name="Baker D."/>
            <person name="Gharbi K."/>
            <person name="Hall N."/>
            <person name="Watson M."/>
            <person name="Adriaenssens E.M."/>
            <person name="Foster-Nyarko E."/>
            <person name="Jarju S."/>
            <person name="Secka A."/>
            <person name="Antonio M."/>
            <person name="Oren A."/>
            <person name="Chaudhuri R.R."/>
            <person name="La Ragione R."/>
            <person name="Hildebrand F."/>
            <person name="Pallen M.J."/>
        </authorList>
    </citation>
    <scope>NUCLEOTIDE SEQUENCE</scope>
    <source>
        <strain evidence="8">A6-441</strain>
    </source>
</reference>
<dbReference type="InterPro" id="IPR036135">
    <property type="entry name" value="MoeA_linker/N_sf"/>
</dbReference>
<dbReference type="CDD" id="cd00887">
    <property type="entry name" value="MoeA"/>
    <property type="match status" value="1"/>
</dbReference>
<evidence type="ECO:0000313" key="8">
    <source>
        <dbReference type="EMBL" id="MBU3841820.1"/>
    </source>
</evidence>
<dbReference type="Gene3D" id="2.170.190.11">
    <property type="entry name" value="Molybdopterin biosynthesis moea protein, domain 3"/>
    <property type="match status" value="1"/>
</dbReference>
<comment type="pathway">
    <text evidence="2 6">Cofactor biosynthesis; molybdopterin biosynthesis.</text>
</comment>
<gene>
    <name evidence="8" type="ORF">IAA47_02335</name>
</gene>
<evidence type="ECO:0000256" key="2">
    <source>
        <dbReference type="ARBA" id="ARBA00005046"/>
    </source>
</evidence>
<dbReference type="SUPFAM" id="SSF63867">
    <property type="entry name" value="MoeA C-terminal domain-like"/>
    <property type="match status" value="1"/>
</dbReference>
<dbReference type="GO" id="GO:0005829">
    <property type="term" value="C:cytosol"/>
    <property type="evidence" value="ECO:0007669"/>
    <property type="project" value="TreeGrafter"/>
</dbReference>
<organism evidence="8 9">
    <name type="scientific">Candidatus Fusobacterium pullicola</name>
    <dbReference type="NCBI Taxonomy" id="2838601"/>
    <lineage>
        <taxon>Bacteria</taxon>
        <taxon>Fusobacteriati</taxon>
        <taxon>Fusobacteriota</taxon>
        <taxon>Fusobacteriia</taxon>
        <taxon>Fusobacteriales</taxon>
        <taxon>Fusobacteriaceae</taxon>
        <taxon>Fusobacterium</taxon>
    </lineage>
</organism>
<dbReference type="Pfam" id="PF00994">
    <property type="entry name" value="MoCF_biosynth"/>
    <property type="match status" value="1"/>
</dbReference>
<dbReference type="InterPro" id="IPR005111">
    <property type="entry name" value="MoeA_C_domain_IV"/>
</dbReference>
<evidence type="ECO:0000256" key="3">
    <source>
        <dbReference type="ARBA" id="ARBA00010763"/>
    </source>
</evidence>
<evidence type="ECO:0000256" key="6">
    <source>
        <dbReference type="RuleBase" id="RU365090"/>
    </source>
</evidence>
<feature type="domain" description="MoaB/Mog" evidence="7">
    <location>
        <begin position="177"/>
        <end position="315"/>
    </location>
</feature>
<keyword evidence="6" id="KW-0808">Transferase</keyword>
<dbReference type="Pfam" id="PF03454">
    <property type="entry name" value="MoeA_C"/>
    <property type="match status" value="1"/>
</dbReference>
<dbReference type="GO" id="GO:0046872">
    <property type="term" value="F:metal ion binding"/>
    <property type="evidence" value="ECO:0007669"/>
    <property type="project" value="UniProtKB-UniRule"/>
</dbReference>
<dbReference type="Gene3D" id="3.40.980.10">
    <property type="entry name" value="MoaB/Mog-like domain"/>
    <property type="match status" value="1"/>
</dbReference>
<dbReference type="Pfam" id="PF03453">
    <property type="entry name" value="MoeA_N"/>
    <property type="match status" value="1"/>
</dbReference>
<dbReference type="EMBL" id="JAHLFN010000018">
    <property type="protein sequence ID" value="MBU3841820.1"/>
    <property type="molecule type" value="Genomic_DNA"/>
</dbReference>
<dbReference type="PANTHER" id="PTHR10192:SF5">
    <property type="entry name" value="GEPHYRIN"/>
    <property type="match status" value="1"/>
</dbReference>
<dbReference type="SUPFAM" id="SSF53218">
    <property type="entry name" value="Molybdenum cofactor biosynthesis proteins"/>
    <property type="match status" value="1"/>
</dbReference>
<evidence type="ECO:0000256" key="5">
    <source>
        <dbReference type="ARBA" id="ARBA00047317"/>
    </source>
</evidence>
<evidence type="ECO:0000259" key="7">
    <source>
        <dbReference type="SMART" id="SM00852"/>
    </source>
</evidence>
<dbReference type="Gene3D" id="3.90.105.10">
    <property type="entry name" value="Molybdopterin biosynthesis moea protein, domain 2"/>
    <property type="match status" value="1"/>
</dbReference>
<dbReference type="Proteomes" id="UP000724657">
    <property type="component" value="Unassembled WGS sequence"/>
</dbReference>
<comment type="catalytic activity">
    <reaction evidence="5">
        <text>adenylyl-molybdopterin + molybdate = Mo-molybdopterin + AMP + H(+)</text>
        <dbReference type="Rhea" id="RHEA:35047"/>
        <dbReference type="ChEBI" id="CHEBI:15378"/>
        <dbReference type="ChEBI" id="CHEBI:36264"/>
        <dbReference type="ChEBI" id="CHEBI:62727"/>
        <dbReference type="ChEBI" id="CHEBI:71302"/>
        <dbReference type="ChEBI" id="CHEBI:456215"/>
        <dbReference type="EC" id="2.10.1.1"/>
    </reaction>
</comment>
<evidence type="ECO:0000313" key="9">
    <source>
        <dbReference type="Proteomes" id="UP000724657"/>
    </source>
</evidence>
<keyword evidence="6" id="KW-0479">Metal-binding</keyword>
<keyword evidence="4 6" id="KW-0501">Molybdenum cofactor biosynthesis</keyword>
<sequence>MRKNIEIEEAYKIFENNIKDVEIEEIDISKGLGYILAEDIYSPINQPPFSKSAMDGITLNFKNLKENFEFTINSTIYAGDDCSFNLKDNEVYRIMTGAKIPVHCDIVIPQENCIFYNGKVIIKKFGKKGSNICFLGEDFRKGELLLKKGEKLDYINLALLSSIGVTKIKVYKKIKIALLISGDEVSSPWETLKAGKIFDSNGMLLTQRLKELGYEVSIFEYLEDSALKTSIKLKELASQVDIIFTTGGVSVGEKDIFHEAIELARGKKLFWRVNLKPGTPALFSTIDNCPILSLSGNPFAACVTFELLGRYILGALQKDPLLPLKKNSGVLISDFPKGGDKRRFIRGRYSNGKVEIPNGLHSSYALGSMRGCNVLIDIPAGSEGIKSGEEIVIWEL</sequence>
<keyword evidence="6" id="KW-0460">Magnesium</keyword>
<evidence type="ECO:0000256" key="4">
    <source>
        <dbReference type="ARBA" id="ARBA00023150"/>
    </source>
</evidence>
<evidence type="ECO:0000256" key="1">
    <source>
        <dbReference type="ARBA" id="ARBA00002901"/>
    </source>
</evidence>